<proteinExistence type="predicted"/>
<reference evidence="2 3" key="1">
    <citation type="submission" date="2024-02" db="EMBL/GenBank/DDBJ databases">
        <title>De novo assembly and annotation of 12 fungi associated with fruit tree decline syndrome in Ontario, Canada.</title>
        <authorList>
            <person name="Sulman M."/>
            <person name="Ellouze W."/>
            <person name="Ilyukhin E."/>
        </authorList>
    </citation>
    <scope>NUCLEOTIDE SEQUENCE [LARGE SCALE GENOMIC DNA]</scope>
    <source>
        <strain evidence="2 3">M1-105</strain>
    </source>
</reference>
<evidence type="ECO:0008006" key="4">
    <source>
        <dbReference type="Google" id="ProtNLM"/>
    </source>
</evidence>
<gene>
    <name evidence="2" type="ORF">SLS56_005661</name>
</gene>
<sequence length="190" mass="21268">MPLWKEKKSSAGKENAGMTQQRRTAFAIVDALNRMDTRAVWNMRDRSCWREIYPKSMGMPAQDNDAAQRALNFILNTFKTFYISVHEVIEDVPARKVCLWVICTGTTVSGPWTNEYVWSMEFNEAGTHVVRWKEFVDGISTRSLFPEIMAEEWDESMSERPSTATTGPSTRSSQAPSSTGPAAGPSTSGS</sequence>
<dbReference type="PANTHER" id="PTHR39598:SF1">
    <property type="entry name" value="AUSTINOID BIOSYNTHESIS CLUSTERS PROTEIN F-RELATED"/>
    <property type="match status" value="1"/>
</dbReference>
<accession>A0ABR3SST1</accession>
<comment type="caution">
    <text evidence="2">The sequence shown here is derived from an EMBL/GenBank/DDBJ whole genome shotgun (WGS) entry which is preliminary data.</text>
</comment>
<dbReference type="PANTHER" id="PTHR39598">
    <property type="entry name" value="AUSTINOL SYNTHESIS PROTEIN F-RELATED"/>
    <property type="match status" value="1"/>
</dbReference>
<dbReference type="InterPro" id="IPR050977">
    <property type="entry name" value="Fungal_Meroterpenoid_Isomerase"/>
</dbReference>
<dbReference type="Proteomes" id="UP001521116">
    <property type="component" value="Unassembled WGS sequence"/>
</dbReference>
<dbReference type="EMBL" id="JAJVDC020000059">
    <property type="protein sequence ID" value="KAL1628669.1"/>
    <property type="molecule type" value="Genomic_DNA"/>
</dbReference>
<keyword evidence="3" id="KW-1185">Reference proteome</keyword>
<evidence type="ECO:0000313" key="2">
    <source>
        <dbReference type="EMBL" id="KAL1628669.1"/>
    </source>
</evidence>
<dbReference type="InterPro" id="IPR032710">
    <property type="entry name" value="NTF2-like_dom_sf"/>
</dbReference>
<name>A0ABR3SST1_9PEZI</name>
<feature type="compositionally biased region" description="Polar residues" evidence="1">
    <location>
        <begin position="159"/>
        <end position="190"/>
    </location>
</feature>
<feature type="region of interest" description="Disordered" evidence="1">
    <location>
        <begin position="151"/>
        <end position="190"/>
    </location>
</feature>
<organism evidence="2 3">
    <name type="scientific">Neofusicoccum ribis</name>
    <dbReference type="NCBI Taxonomy" id="45134"/>
    <lineage>
        <taxon>Eukaryota</taxon>
        <taxon>Fungi</taxon>
        <taxon>Dikarya</taxon>
        <taxon>Ascomycota</taxon>
        <taxon>Pezizomycotina</taxon>
        <taxon>Dothideomycetes</taxon>
        <taxon>Dothideomycetes incertae sedis</taxon>
        <taxon>Botryosphaeriales</taxon>
        <taxon>Botryosphaeriaceae</taxon>
        <taxon>Neofusicoccum</taxon>
    </lineage>
</organism>
<evidence type="ECO:0000256" key="1">
    <source>
        <dbReference type="SAM" id="MobiDB-lite"/>
    </source>
</evidence>
<evidence type="ECO:0000313" key="3">
    <source>
        <dbReference type="Proteomes" id="UP001521116"/>
    </source>
</evidence>
<protein>
    <recommendedName>
        <fullName evidence="4">Austinol synthesis protein H</fullName>
    </recommendedName>
</protein>
<dbReference type="Gene3D" id="3.10.450.50">
    <property type="match status" value="1"/>
</dbReference>
<dbReference type="SUPFAM" id="SSF54427">
    <property type="entry name" value="NTF2-like"/>
    <property type="match status" value="1"/>
</dbReference>